<protein>
    <submittedName>
        <fullName evidence="2">Uncharacterized protein</fullName>
    </submittedName>
</protein>
<feature type="compositionally biased region" description="Low complexity" evidence="1">
    <location>
        <begin position="57"/>
        <end position="67"/>
    </location>
</feature>
<keyword evidence="3" id="KW-1185">Reference proteome</keyword>
<sequence>MARGVARRPPEAQLAAASRGSPRHGARRRAGRRRTAARGTARGGGPSARARRPPSSPRRCGAAAGHGAAHDDAKRSAWRPKARRGGWPAASPLS</sequence>
<feature type="region of interest" description="Disordered" evidence="1">
    <location>
        <begin position="1"/>
        <end position="94"/>
    </location>
</feature>
<feature type="compositionally biased region" description="Basic residues" evidence="1">
    <location>
        <begin position="21"/>
        <end position="36"/>
    </location>
</feature>
<name>A0A8J5SVR7_ZIZPA</name>
<organism evidence="2 3">
    <name type="scientific">Zizania palustris</name>
    <name type="common">Northern wild rice</name>
    <dbReference type="NCBI Taxonomy" id="103762"/>
    <lineage>
        <taxon>Eukaryota</taxon>
        <taxon>Viridiplantae</taxon>
        <taxon>Streptophyta</taxon>
        <taxon>Embryophyta</taxon>
        <taxon>Tracheophyta</taxon>
        <taxon>Spermatophyta</taxon>
        <taxon>Magnoliopsida</taxon>
        <taxon>Liliopsida</taxon>
        <taxon>Poales</taxon>
        <taxon>Poaceae</taxon>
        <taxon>BOP clade</taxon>
        <taxon>Oryzoideae</taxon>
        <taxon>Oryzeae</taxon>
        <taxon>Zizaniinae</taxon>
        <taxon>Zizania</taxon>
    </lineage>
</organism>
<comment type="caution">
    <text evidence="2">The sequence shown here is derived from an EMBL/GenBank/DDBJ whole genome shotgun (WGS) entry which is preliminary data.</text>
</comment>
<dbReference type="EMBL" id="JAAALK010000283">
    <property type="protein sequence ID" value="KAG8076242.1"/>
    <property type="molecule type" value="Genomic_DNA"/>
</dbReference>
<dbReference type="Proteomes" id="UP000729402">
    <property type="component" value="Unassembled WGS sequence"/>
</dbReference>
<reference evidence="2" key="2">
    <citation type="submission" date="2021-02" db="EMBL/GenBank/DDBJ databases">
        <authorList>
            <person name="Kimball J.A."/>
            <person name="Haas M.W."/>
            <person name="Macchietto M."/>
            <person name="Kono T."/>
            <person name="Duquette J."/>
            <person name="Shao M."/>
        </authorList>
    </citation>
    <scope>NUCLEOTIDE SEQUENCE</scope>
    <source>
        <tissue evidence="2">Fresh leaf tissue</tissue>
    </source>
</reference>
<dbReference type="AlphaFoldDB" id="A0A8J5SVR7"/>
<evidence type="ECO:0000313" key="3">
    <source>
        <dbReference type="Proteomes" id="UP000729402"/>
    </source>
</evidence>
<proteinExistence type="predicted"/>
<reference evidence="2" key="1">
    <citation type="journal article" date="2021" name="bioRxiv">
        <title>Whole Genome Assembly and Annotation of Northern Wild Rice, Zizania palustris L., Supports a Whole Genome Duplication in the Zizania Genus.</title>
        <authorList>
            <person name="Haas M."/>
            <person name="Kono T."/>
            <person name="Macchietto M."/>
            <person name="Millas R."/>
            <person name="McGilp L."/>
            <person name="Shao M."/>
            <person name="Duquette J."/>
            <person name="Hirsch C.N."/>
            <person name="Kimball J."/>
        </authorList>
    </citation>
    <scope>NUCLEOTIDE SEQUENCE</scope>
    <source>
        <tissue evidence="2">Fresh leaf tissue</tissue>
    </source>
</reference>
<evidence type="ECO:0000256" key="1">
    <source>
        <dbReference type="SAM" id="MobiDB-lite"/>
    </source>
</evidence>
<gene>
    <name evidence="2" type="ORF">GUJ93_ZPchr0006g44408</name>
</gene>
<evidence type="ECO:0000313" key="2">
    <source>
        <dbReference type="EMBL" id="KAG8076242.1"/>
    </source>
</evidence>
<accession>A0A8J5SVR7</accession>